<dbReference type="AlphaFoldDB" id="A0A182TK86"/>
<dbReference type="Proteomes" id="UP000075902">
    <property type="component" value="Unassembled WGS sequence"/>
</dbReference>
<sequence length="450" mass="49199">MIATLCTPFCHRVTHCPVTARHLCAYILAYVIRKFDWIPVLSACGEGPAREFRIIILLLLTMVRAASKYYDGPIRPYEFGFNIEGHQHRKESKDKNGIIMGEFGFITADNVYHVTVYATDADGNFKIVSMKNYKLGPTTLPPPPPPPPSPPPPITTTTPAPTTTSTTPQPFRIITTAKPIVPLTTPKPSNVATCSGCKIPEPPVPSTQPPLPETSTLYVPPFKIVNKNDLEPVGGGKTTPGSMVTTTAGSVSGPAEPPVDVPQKLVESKGSNEGSERQQQGGGSGTSSAANATAGERSEQRKEPNRSKEQTSGERKAPKEDQPESHSRSETPKKDGHGSTGTDKDDPMKLIEIHTANMIQHILNGLLYRFNYTAGYHGHHEQGDRQGNKEGGYYSIGRDGIRRGVSYKANEFGYQPHIKFEKVSPEETPREETEKQAGLKGFDFKWFYGS</sequence>
<protein>
    <submittedName>
        <fullName evidence="4">Uncharacterized protein</fullName>
    </submittedName>
</protein>
<keyword evidence="1 2" id="KW-0193">Cuticle</keyword>
<evidence type="ECO:0000256" key="2">
    <source>
        <dbReference type="PROSITE-ProRule" id="PRU00497"/>
    </source>
</evidence>
<feature type="region of interest" description="Disordered" evidence="3">
    <location>
        <begin position="227"/>
        <end position="346"/>
    </location>
</feature>
<dbReference type="EnsemblMetazoa" id="AMEC003828-RA">
    <property type="protein sequence ID" value="AMEC003828-PA"/>
    <property type="gene ID" value="AMEC003828"/>
</dbReference>
<dbReference type="GO" id="GO:0062129">
    <property type="term" value="C:chitin-based extracellular matrix"/>
    <property type="evidence" value="ECO:0007669"/>
    <property type="project" value="TreeGrafter"/>
</dbReference>
<dbReference type="PANTHER" id="PTHR10380">
    <property type="entry name" value="CUTICLE PROTEIN"/>
    <property type="match status" value="1"/>
</dbReference>
<dbReference type="InterPro" id="IPR031311">
    <property type="entry name" value="CHIT_BIND_RR_consensus"/>
</dbReference>
<dbReference type="GO" id="GO:0008010">
    <property type="term" value="F:structural constituent of chitin-based larval cuticle"/>
    <property type="evidence" value="ECO:0007669"/>
    <property type="project" value="TreeGrafter"/>
</dbReference>
<feature type="compositionally biased region" description="Basic and acidic residues" evidence="3">
    <location>
        <begin position="296"/>
        <end position="346"/>
    </location>
</feature>
<proteinExistence type="predicted"/>
<evidence type="ECO:0000313" key="5">
    <source>
        <dbReference type="Proteomes" id="UP000075902"/>
    </source>
</evidence>
<dbReference type="InterPro" id="IPR000618">
    <property type="entry name" value="Insect_cuticle"/>
</dbReference>
<organism evidence="4 5">
    <name type="scientific">Anopheles melas</name>
    <dbReference type="NCBI Taxonomy" id="34690"/>
    <lineage>
        <taxon>Eukaryota</taxon>
        <taxon>Metazoa</taxon>
        <taxon>Ecdysozoa</taxon>
        <taxon>Arthropoda</taxon>
        <taxon>Hexapoda</taxon>
        <taxon>Insecta</taxon>
        <taxon>Pterygota</taxon>
        <taxon>Neoptera</taxon>
        <taxon>Endopterygota</taxon>
        <taxon>Diptera</taxon>
        <taxon>Nematocera</taxon>
        <taxon>Culicoidea</taxon>
        <taxon>Culicidae</taxon>
        <taxon>Anophelinae</taxon>
        <taxon>Anopheles</taxon>
    </lineage>
</organism>
<accession>A0A182TK86</accession>
<reference evidence="5" key="1">
    <citation type="submission" date="2014-01" db="EMBL/GenBank/DDBJ databases">
        <title>The Genome Sequence of Anopheles melas CM1001059_A (V2).</title>
        <authorList>
            <consortium name="The Broad Institute Genomics Platform"/>
            <person name="Neafsey D.E."/>
            <person name="Besansky N."/>
            <person name="Howell P."/>
            <person name="Walton C."/>
            <person name="Young S.K."/>
            <person name="Zeng Q."/>
            <person name="Gargeya S."/>
            <person name="Fitzgerald M."/>
            <person name="Haas B."/>
            <person name="Abouelleil A."/>
            <person name="Allen A.W."/>
            <person name="Alvarado L."/>
            <person name="Arachchi H.M."/>
            <person name="Berlin A.M."/>
            <person name="Chapman S.B."/>
            <person name="Gainer-Dewar J."/>
            <person name="Goldberg J."/>
            <person name="Griggs A."/>
            <person name="Gujja S."/>
            <person name="Hansen M."/>
            <person name="Howarth C."/>
            <person name="Imamovic A."/>
            <person name="Ireland A."/>
            <person name="Larimer J."/>
            <person name="McCowan C."/>
            <person name="Murphy C."/>
            <person name="Pearson M."/>
            <person name="Poon T.W."/>
            <person name="Priest M."/>
            <person name="Roberts A."/>
            <person name="Saif S."/>
            <person name="Shea T."/>
            <person name="Sisk P."/>
            <person name="Sykes S."/>
            <person name="Wortman J."/>
            <person name="Nusbaum C."/>
            <person name="Birren B."/>
        </authorList>
    </citation>
    <scope>NUCLEOTIDE SEQUENCE [LARGE SCALE GENOMIC DNA]</scope>
    <source>
        <strain evidence="5">CM1001059</strain>
    </source>
</reference>
<feature type="compositionally biased region" description="Low complexity" evidence="3">
    <location>
        <begin position="155"/>
        <end position="169"/>
    </location>
</feature>
<dbReference type="PROSITE" id="PS51155">
    <property type="entry name" value="CHIT_BIND_RR_2"/>
    <property type="match status" value="2"/>
</dbReference>
<dbReference type="Pfam" id="PF00379">
    <property type="entry name" value="Chitin_bind_4"/>
    <property type="match status" value="2"/>
</dbReference>
<evidence type="ECO:0000256" key="1">
    <source>
        <dbReference type="ARBA" id="ARBA00022460"/>
    </source>
</evidence>
<feature type="region of interest" description="Disordered" evidence="3">
    <location>
        <begin position="136"/>
        <end position="169"/>
    </location>
</feature>
<feature type="compositionally biased region" description="Polar residues" evidence="3">
    <location>
        <begin position="239"/>
        <end position="250"/>
    </location>
</feature>
<evidence type="ECO:0000313" key="4">
    <source>
        <dbReference type="EnsemblMetazoa" id="AMEC003828-PA"/>
    </source>
</evidence>
<reference evidence="4" key="2">
    <citation type="submission" date="2020-05" db="UniProtKB">
        <authorList>
            <consortium name="EnsemblMetazoa"/>
        </authorList>
    </citation>
    <scope>IDENTIFICATION</scope>
    <source>
        <strain evidence="4">CM1001059</strain>
    </source>
</reference>
<feature type="compositionally biased region" description="Pro residues" evidence="3">
    <location>
        <begin position="139"/>
        <end position="154"/>
    </location>
</feature>
<evidence type="ECO:0000256" key="3">
    <source>
        <dbReference type="SAM" id="MobiDB-lite"/>
    </source>
</evidence>
<dbReference type="PANTHER" id="PTHR10380:SF119">
    <property type="entry name" value="PROTEIN LETHAL(3)MALIGNANT BLOOD NEOPLASM 1"/>
    <property type="match status" value="1"/>
</dbReference>
<keyword evidence="5" id="KW-1185">Reference proteome</keyword>
<dbReference type="InterPro" id="IPR050468">
    <property type="entry name" value="Cuticle_Struct_Prot"/>
</dbReference>
<feature type="compositionally biased region" description="Low complexity" evidence="3">
    <location>
        <begin position="286"/>
        <end position="295"/>
    </location>
</feature>
<dbReference type="VEuPathDB" id="VectorBase:AMEC003828"/>
<name>A0A182TK86_9DIPT</name>
<dbReference type="PROSITE" id="PS00233">
    <property type="entry name" value="CHIT_BIND_RR_1"/>
    <property type="match status" value="1"/>
</dbReference>